<reference evidence="2 3" key="1">
    <citation type="submission" date="2020-10" db="EMBL/GenBank/DDBJ databases">
        <title>Novel species in genus Corynebacterium.</title>
        <authorList>
            <person name="Zhang G."/>
        </authorList>
    </citation>
    <scope>NUCLEOTIDE SEQUENCE [LARGE SCALE GENOMIC DNA]</scope>
    <source>
        <strain evidence="2 3">DSM 45110</strain>
    </source>
</reference>
<dbReference type="EMBL" id="JADKMY010000001">
    <property type="protein sequence ID" value="MBF4552712.1"/>
    <property type="molecule type" value="Genomic_DNA"/>
</dbReference>
<dbReference type="Proteomes" id="UP000635902">
    <property type="component" value="Unassembled WGS sequence"/>
</dbReference>
<protein>
    <submittedName>
        <fullName evidence="2">Flp pilus-assembly TadE/G-like family protein</fullName>
    </submittedName>
</protein>
<sequence length="103" mass="9936">MSTVLGVSCILSVIATAGIVLLGTEALLTKQEVQNAADLAALSGALAGVSGNGEPCAVAETFAQANGAVVSSCANDAETLMVVVEKFGRSATATAGPTDAAPG</sequence>
<evidence type="ECO:0000313" key="2">
    <source>
        <dbReference type="EMBL" id="MBF4552712.1"/>
    </source>
</evidence>
<organism evidence="2 3">
    <name type="scientific">Corynebacterium suicordis DSM 45110</name>
    <dbReference type="NCBI Taxonomy" id="1121369"/>
    <lineage>
        <taxon>Bacteria</taxon>
        <taxon>Bacillati</taxon>
        <taxon>Actinomycetota</taxon>
        <taxon>Actinomycetes</taxon>
        <taxon>Mycobacteriales</taxon>
        <taxon>Corynebacteriaceae</taxon>
        <taxon>Corynebacterium</taxon>
    </lineage>
</organism>
<accession>A0ABR9ZH36</accession>
<dbReference type="Pfam" id="PF13400">
    <property type="entry name" value="Tad"/>
    <property type="match status" value="1"/>
</dbReference>
<evidence type="ECO:0000259" key="1">
    <source>
        <dbReference type="Pfam" id="PF13400"/>
    </source>
</evidence>
<name>A0ABR9ZH36_9CORY</name>
<keyword evidence="3" id="KW-1185">Reference proteome</keyword>
<gene>
    <name evidence="2" type="ORF">IRY30_01270</name>
</gene>
<dbReference type="NCBIfam" id="TIGR03816">
    <property type="entry name" value="tadE_like_DECH"/>
    <property type="match status" value="1"/>
</dbReference>
<evidence type="ECO:0000313" key="3">
    <source>
        <dbReference type="Proteomes" id="UP000635902"/>
    </source>
</evidence>
<comment type="caution">
    <text evidence="2">The sequence shown here is derived from an EMBL/GenBank/DDBJ whole genome shotgun (WGS) entry which is preliminary data.</text>
</comment>
<dbReference type="RefSeq" id="WP_194555599.1">
    <property type="nucleotide sequence ID" value="NZ_JADKMY010000001.1"/>
</dbReference>
<dbReference type="InterPro" id="IPR021202">
    <property type="entry name" value="Rv3654c-like"/>
</dbReference>
<proteinExistence type="predicted"/>
<feature type="domain" description="Putative Flp pilus-assembly TadG-like N-terminal" evidence="1">
    <location>
        <begin position="3"/>
        <end position="45"/>
    </location>
</feature>
<dbReference type="InterPro" id="IPR028087">
    <property type="entry name" value="Tad_N"/>
</dbReference>